<dbReference type="EMBL" id="FUWM01000044">
    <property type="protein sequence ID" value="SKA11907.1"/>
    <property type="molecule type" value="Genomic_DNA"/>
</dbReference>
<dbReference type="PROSITE" id="PS01094">
    <property type="entry name" value="UPF0076"/>
    <property type="match status" value="1"/>
</dbReference>
<evidence type="ECO:0000313" key="3">
    <source>
        <dbReference type="Proteomes" id="UP000190625"/>
    </source>
</evidence>
<dbReference type="Gene3D" id="3.30.1330.40">
    <property type="entry name" value="RutC-like"/>
    <property type="match status" value="1"/>
</dbReference>
<dbReference type="CDD" id="cd00448">
    <property type="entry name" value="YjgF_YER057c_UK114_family"/>
    <property type="match status" value="1"/>
</dbReference>
<dbReference type="AlphaFoldDB" id="A0A1T4R7P2"/>
<dbReference type="OrthoDB" id="9803101at2"/>
<dbReference type="RefSeq" id="WP_078811204.1">
    <property type="nucleotide sequence ID" value="NZ_FUWM01000044.1"/>
</dbReference>
<evidence type="ECO:0000313" key="2">
    <source>
        <dbReference type="EMBL" id="SKA11907.1"/>
    </source>
</evidence>
<dbReference type="Pfam" id="PF01042">
    <property type="entry name" value="Ribonuc_L-PSP"/>
    <property type="match status" value="1"/>
</dbReference>
<dbReference type="PANTHER" id="PTHR11803:SF39">
    <property type="entry name" value="2-IMINOBUTANOATE_2-IMINOPROPANOATE DEAMINASE"/>
    <property type="match status" value="1"/>
</dbReference>
<protein>
    <submittedName>
        <fullName evidence="2">Endoribonuclease L-PSP</fullName>
    </submittedName>
</protein>
<dbReference type="NCBIfam" id="TIGR00004">
    <property type="entry name" value="Rid family detoxifying hydrolase"/>
    <property type="match status" value="1"/>
</dbReference>
<dbReference type="GO" id="GO:0005829">
    <property type="term" value="C:cytosol"/>
    <property type="evidence" value="ECO:0007669"/>
    <property type="project" value="TreeGrafter"/>
</dbReference>
<accession>A0A1T4R7P2</accession>
<organism evidence="2 3">
    <name type="scientific">Selenihalanaerobacter shriftii</name>
    <dbReference type="NCBI Taxonomy" id="142842"/>
    <lineage>
        <taxon>Bacteria</taxon>
        <taxon>Bacillati</taxon>
        <taxon>Bacillota</taxon>
        <taxon>Clostridia</taxon>
        <taxon>Halanaerobiales</taxon>
        <taxon>Halobacteroidaceae</taxon>
        <taxon>Selenihalanaerobacter</taxon>
    </lineage>
</organism>
<dbReference type="InterPro" id="IPR019897">
    <property type="entry name" value="RidA_CS"/>
</dbReference>
<proteinExistence type="inferred from homology"/>
<dbReference type="PANTHER" id="PTHR11803">
    <property type="entry name" value="2-IMINOBUTANOATE/2-IMINOPROPANOATE DEAMINASE RIDA"/>
    <property type="match status" value="1"/>
</dbReference>
<dbReference type="InterPro" id="IPR006175">
    <property type="entry name" value="YjgF/YER057c/UK114"/>
</dbReference>
<dbReference type="Proteomes" id="UP000190625">
    <property type="component" value="Unassembled WGS sequence"/>
</dbReference>
<dbReference type="InterPro" id="IPR035959">
    <property type="entry name" value="RutC-like_sf"/>
</dbReference>
<keyword evidence="3" id="KW-1185">Reference proteome</keyword>
<reference evidence="3" key="1">
    <citation type="submission" date="2017-02" db="EMBL/GenBank/DDBJ databases">
        <authorList>
            <person name="Varghese N."/>
            <person name="Submissions S."/>
        </authorList>
    </citation>
    <scope>NUCLEOTIDE SEQUENCE [LARGE SCALE GENOMIC DNA]</scope>
    <source>
        <strain evidence="3">ATCC BAA-73</strain>
    </source>
</reference>
<dbReference type="InterPro" id="IPR006056">
    <property type="entry name" value="RidA"/>
</dbReference>
<dbReference type="FunFam" id="3.30.1330.40:FF:000001">
    <property type="entry name" value="L-PSP family endoribonuclease"/>
    <property type="match status" value="1"/>
</dbReference>
<dbReference type="GO" id="GO:0019239">
    <property type="term" value="F:deaminase activity"/>
    <property type="evidence" value="ECO:0007669"/>
    <property type="project" value="TreeGrafter"/>
</dbReference>
<name>A0A1T4R7P2_9FIRM</name>
<evidence type="ECO:0000256" key="1">
    <source>
        <dbReference type="ARBA" id="ARBA00010552"/>
    </source>
</evidence>
<sequence length="126" mass="13634">MSKSIISTDKAPAAIGPYSQATKAGGNLYVSGQIPINSKTGDLIEGDVPTQARQVLDNVKAVLEAADYELKDVIKAEVFLDDMNNFGKVNEVYAEYFDEEPPARACVEVARLPKDVVVEISVIAFK</sequence>
<dbReference type="SUPFAM" id="SSF55298">
    <property type="entry name" value="YjgF-like"/>
    <property type="match status" value="1"/>
</dbReference>
<dbReference type="STRING" id="142842.SAMN02745118_02844"/>
<gene>
    <name evidence="2" type="ORF">SAMN02745118_02844</name>
</gene>
<comment type="similarity">
    <text evidence="1">Belongs to the RutC family.</text>
</comment>